<dbReference type="GO" id="GO:0019284">
    <property type="term" value="P:L-methionine salvage from S-adenosylmethionine"/>
    <property type="evidence" value="ECO:0007669"/>
    <property type="project" value="TreeGrafter"/>
</dbReference>
<gene>
    <name evidence="7" type="ORF">AMD02_03615</name>
</gene>
<dbReference type="InterPro" id="IPR035994">
    <property type="entry name" value="Nucleoside_phosphorylase_sf"/>
</dbReference>
<dbReference type="SUPFAM" id="SSF53167">
    <property type="entry name" value="Purine and uridine phosphorylases"/>
    <property type="match status" value="1"/>
</dbReference>
<dbReference type="RefSeq" id="WP_053431929.1">
    <property type="nucleotide sequence ID" value="NZ_CP040441.1"/>
</dbReference>
<accession>A0A4Y7WV23</accession>
<evidence type="ECO:0000256" key="2">
    <source>
        <dbReference type="ARBA" id="ARBA00011974"/>
    </source>
</evidence>
<comment type="pathway">
    <text evidence="1">Amino-acid biosynthesis; L-methionine biosynthesis via salvage pathway; S-methyl-5-thio-alpha-D-ribose 1-phosphate from S-methyl-5'-thioadenosine (hydrolase route): step 1/2.</text>
</comment>
<keyword evidence="5" id="KW-0486">Methionine biosynthesis</keyword>
<accession>A0A0M0KMR2</accession>
<feature type="domain" description="Nucleoside phosphorylase" evidence="6">
    <location>
        <begin position="3"/>
        <end position="229"/>
    </location>
</feature>
<dbReference type="InterPro" id="IPR000845">
    <property type="entry name" value="Nucleoside_phosphorylase_d"/>
</dbReference>
<dbReference type="InterPro" id="IPR010049">
    <property type="entry name" value="MTA_SAH_Nsdase"/>
</dbReference>
<dbReference type="CDD" id="cd09008">
    <property type="entry name" value="MTAN"/>
    <property type="match status" value="1"/>
</dbReference>
<dbReference type="GO" id="GO:0005829">
    <property type="term" value="C:cytosol"/>
    <property type="evidence" value="ECO:0007669"/>
    <property type="project" value="TreeGrafter"/>
</dbReference>
<protein>
    <recommendedName>
        <fullName evidence="2">adenosylhomocysteine nucleosidase</fullName>
        <ecNumber evidence="2">3.2.2.9</ecNumber>
    </recommendedName>
</protein>
<evidence type="ECO:0000313" key="7">
    <source>
        <dbReference type="EMBL" id="KOO40099.1"/>
    </source>
</evidence>
<dbReference type="GeneID" id="87598757"/>
<dbReference type="Pfam" id="PF01048">
    <property type="entry name" value="PNP_UDP_1"/>
    <property type="match status" value="1"/>
</dbReference>
<dbReference type="PANTHER" id="PTHR46832:SF1">
    <property type="entry name" value="5'-METHYLTHIOADENOSINE_S-ADENOSYLHOMOCYSTEINE NUCLEOSIDASE"/>
    <property type="match status" value="1"/>
</dbReference>
<organism evidence="7">
    <name type="scientific">Halalkalibacterium halodurans</name>
    <name type="common">Bacillus halodurans</name>
    <dbReference type="NCBI Taxonomy" id="86665"/>
    <lineage>
        <taxon>Bacteria</taxon>
        <taxon>Bacillati</taxon>
        <taxon>Bacillota</taxon>
        <taxon>Bacilli</taxon>
        <taxon>Bacillales</taxon>
        <taxon>Bacillaceae</taxon>
        <taxon>Halalkalibacterium (ex Joshi et al. 2022)</taxon>
    </lineage>
</organism>
<dbReference type="UniPathway" id="UPA00904">
    <property type="reaction ID" value="UER00871"/>
</dbReference>
<dbReference type="GO" id="GO:0008782">
    <property type="term" value="F:adenosylhomocysteine nucleosidase activity"/>
    <property type="evidence" value="ECO:0007669"/>
    <property type="project" value="UniProtKB-EC"/>
</dbReference>
<dbReference type="EMBL" id="LILD01000001">
    <property type="protein sequence ID" value="KOO40099.1"/>
    <property type="molecule type" value="Genomic_DNA"/>
</dbReference>
<proteinExistence type="predicted"/>
<sequence length="233" mass="25226">MKTIGLIGAMKEELALIKEQMDVISESTLATVCFYEGTIHGARVVLVKSGVGKVNAAMTTQLLIDHFHVDAIIFTGVAGALSPSLEVADLVISTSLQHHDMDGTPLGFKRGEIPMFERSSDFLADEWLASVAYDVATNETGRKVVKGRIVSGDQFIADRHRVRELAEKFDAVCVEMEGAAVAQVAALNQIPFVVIRSISDKANEEANISFAEFTKIASEQSQLIVSGMLKKLT</sequence>
<evidence type="ECO:0000256" key="5">
    <source>
        <dbReference type="ARBA" id="ARBA00023167"/>
    </source>
</evidence>
<dbReference type="PATRIC" id="fig|136160.3.peg.968"/>
<dbReference type="Gene3D" id="3.40.50.1580">
    <property type="entry name" value="Nucleoside phosphorylase domain"/>
    <property type="match status" value="1"/>
</dbReference>
<keyword evidence="4" id="KW-0378">Hydrolase</keyword>
<evidence type="ECO:0000259" key="6">
    <source>
        <dbReference type="Pfam" id="PF01048"/>
    </source>
</evidence>
<dbReference type="NCBIfam" id="TIGR01704">
    <property type="entry name" value="MTA_SAH-Nsdase"/>
    <property type="match status" value="1"/>
</dbReference>
<dbReference type="GO" id="GO:0019509">
    <property type="term" value="P:L-methionine salvage from methylthioadenosine"/>
    <property type="evidence" value="ECO:0007669"/>
    <property type="project" value="UniProtKB-UniPathway"/>
</dbReference>
<name>A0A0M0KMR2_ALKHA</name>
<keyword evidence="3" id="KW-0028">Amino-acid biosynthesis</keyword>
<dbReference type="EC" id="3.2.2.9" evidence="2"/>
<dbReference type="GO" id="GO:0009164">
    <property type="term" value="P:nucleoside catabolic process"/>
    <property type="evidence" value="ECO:0007669"/>
    <property type="project" value="InterPro"/>
</dbReference>
<evidence type="ECO:0000256" key="3">
    <source>
        <dbReference type="ARBA" id="ARBA00022605"/>
    </source>
</evidence>
<evidence type="ECO:0000256" key="1">
    <source>
        <dbReference type="ARBA" id="ARBA00004945"/>
    </source>
</evidence>
<dbReference type="NCBIfam" id="NF004079">
    <property type="entry name" value="PRK05584.1"/>
    <property type="match status" value="1"/>
</dbReference>
<evidence type="ECO:0000256" key="4">
    <source>
        <dbReference type="ARBA" id="ARBA00022801"/>
    </source>
</evidence>
<dbReference type="AlphaFoldDB" id="A0A0M0KMR2"/>
<dbReference type="GO" id="GO:0008930">
    <property type="term" value="F:methylthioadenosine nucleosidase activity"/>
    <property type="evidence" value="ECO:0007669"/>
    <property type="project" value="InterPro"/>
</dbReference>
<reference evidence="7" key="1">
    <citation type="submission" date="2015-08" db="EMBL/GenBank/DDBJ databases">
        <title>Complete DNA Sequence of Pseudomonas syringae pv. actinidiae, the Causal Agent of Kiwifruit Canker Disease.</title>
        <authorList>
            <person name="Rikkerink E.H.A."/>
            <person name="Fineran P.C."/>
        </authorList>
    </citation>
    <scope>NUCLEOTIDE SEQUENCE</scope>
    <source>
        <strain evidence="7">DSM 13666</strain>
    </source>
</reference>
<comment type="caution">
    <text evidence="7">The sequence shown here is derived from an EMBL/GenBank/DDBJ whole genome shotgun (WGS) entry which is preliminary data.</text>
</comment>
<dbReference type="PANTHER" id="PTHR46832">
    <property type="entry name" value="5'-METHYLTHIOADENOSINE/S-ADENOSYLHOMOCYSTEINE NUCLEOSIDASE"/>
    <property type="match status" value="1"/>
</dbReference>